<evidence type="ECO:0000256" key="1">
    <source>
        <dbReference type="SAM" id="SignalP"/>
    </source>
</evidence>
<evidence type="ECO:0000313" key="2">
    <source>
        <dbReference type="EMBL" id="KJH40064.1"/>
    </source>
</evidence>
<organism evidence="2 3">
    <name type="scientific">Dictyocaulus viviparus</name>
    <name type="common">Bovine lungworm</name>
    <dbReference type="NCBI Taxonomy" id="29172"/>
    <lineage>
        <taxon>Eukaryota</taxon>
        <taxon>Metazoa</taxon>
        <taxon>Ecdysozoa</taxon>
        <taxon>Nematoda</taxon>
        <taxon>Chromadorea</taxon>
        <taxon>Rhabditida</taxon>
        <taxon>Rhabditina</taxon>
        <taxon>Rhabditomorpha</taxon>
        <taxon>Strongyloidea</taxon>
        <taxon>Metastrongylidae</taxon>
        <taxon>Dictyocaulus</taxon>
    </lineage>
</organism>
<dbReference type="AlphaFoldDB" id="A0A0D8X8V1"/>
<sequence length="99" mass="10811">MYCPTALMAVMIAVAVSEAAQRCYTGSKDKYESRLCDTGVAGKYCYYVPAYIATCKAKPRTSCGTRTPHKNVNVALLCSALRSFGTDFKKSAFNLLPYS</sequence>
<reference evidence="2 3" key="1">
    <citation type="submission" date="2013-11" db="EMBL/GenBank/DDBJ databases">
        <title>Draft genome of the bovine lungworm Dictyocaulus viviparus.</title>
        <authorList>
            <person name="Mitreva M."/>
        </authorList>
    </citation>
    <scope>NUCLEOTIDE SEQUENCE [LARGE SCALE GENOMIC DNA]</scope>
    <source>
        <strain evidence="2 3">HannoverDv2000</strain>
    </source>
</reference>
<dbReference type="EMBL" id="KN718167">
    <property type="protein sequence ID" value="KJH40064.1"/>
    <property type="molecule type" value="Genomic_DNA"/>
</dbReference>
<protein>
    <recommendedName>
        <fullName evidence="4">Secreted protein</fullName>
    </recommendedName>
</protein>
<name>A0A0D8X8V1_DICVI</name>
<feature type="signal peptide" evidence="1">
    <location>
        <begin position="1"/>
        <end position="19"/>
    </location>
</feature>
<feature type="chain" id="PRO_5002335676" description="Secreted protein" evidence="1">
    <location>
        <begin position="20"/>
        <end position="99"/>
    </location>
</feature>
<dbReference type="OrthoDB" id="5806326at2759"/>
<proteinExistence type="predicted"/>
<keyword evidence="1" id="KW-0732">Signal</keyword>
<evidence type="ECO:0008006" key="4">
    <source>
        <dbReference type="Google" id="ProtNLM"/>
    </source>
</evidence>
<keyword evidence="3" id="KW-1185">Reference proteome</keyword>
<reference evidence="3" key="2">
    <citation type="journal article" date="2016" name="Sci. Rep.">
        <title>Dictyocaulus viviparus genome, variome and transcriptome elucidate lungworm biology and support future intervention.</title>
        <authorList>
            <person name="McNulty S.N."/>
            <person name="Strube C."/>
            <person name="Rosa B.A."/>
            <person name="Martin J.C."/>
            <person name="Tyagi R."/>
            <person name="Choi Y.J."/>
            <person name="Wang Q."/>
            <person name="Hallsworth Pepin K."/>
            <person name="Zhang X."/>
            <person name="Ozersky P."/>
            <person name="Wilson R.K."/>
            <person name="Sternberg P.W."/>
            <person name="Gasser R.B."/>
            <person name="Mitreva M."/>
        </authorList>
    </citation>
    <scope>NUCLEOTIDE SEQUENCE [LARGE SCALE GENOMIC DNA]</scope>
    <source>
        <strain evidence="3">HannoverDv2000</strain>
    </source>
</reference>
<dbReference type="Proteomes" id="UP000053766">
    <property type="component" value="Unassembled WGS sequence"/>
</dbReference>
<gene>
    <name evidence="2" type="ORF">DICVIV_14021</name>
</gene>
<evidence type="ECO:0000313" key="3">
    <source>
        <dbReference type="Proteomes" id="UP000053766"/>
    </source>
</evidence>
<accession>A0A0D8X8V1</accession>